<dbReference type="RefSeq" id="WP_135103532.1">
    <property type="nucleotide sequence ID" value="NZ_JADGKW010000001.1"/>
</dbReference>
<reference evidence="1 2" key="1">
    <citation type="submission" date="2019-03" db="EMBL/GenBank/DDBJ databases">
        <title>Diversity of the mouse oral microbiome.</title>
        <authorList>
            <person name="Joseph S."/>
            <person name="Aduse-Opoku J."/>
            <person name="Curtis M."/>
            <person name="Wade W."/>
            <person name="Hashim A."/>
        </authorList>
    </citation>
    <scope>NUCLEOTIDE SEQUENCE [LARGE SCALE GENOMIC DNA]</scope>
    <source>
        <strain evidence="1 2">P11</strain>
    </source>
</reference>
<proteinExistence type="predicted"/>
<evidence type="ECO:0000313" key="1">
    <source>
        <dbReference type="EMBL" id="TFU90491.1"/>
    </source>
</evidence>
<name>A0A4Y9IQ76_9BACT</name>
<dbReference type="AlphaFoldDB" id="A0A4Y9IQ76"/>
<organism evidence="1 2">
    <name type="scientific">Dysgonomonas mossii</name>
    <dbReference type="NCBI Taxonomy" id="163665"/>
    <lineage>
        <taxon>Bacteria</taxon>
        <taxon>Pseudomonadati</taxon>
        <taxon>Bacteroidota</taxon>
        <taxon>Bacteroidia</taxon>
        <taxon>Bacteroidales</taxon>
        <taxon>Dysgonomonadaceae</taxon>
        <taxon>Dysgonomonas</taxon>
    </lineage>
</organism>
<sequence length="125" mass="14005">MGYIGLDKIIDIDNISDLEELSELNIELDEIFGEISDSELMKEMDSRGLLPNDDNDDDVDLDEVETSDIVEHLSGLGYEVIESGKLPDHLSELPPYKLKDLFCDMVGVNHPTPKDELMKLIAAKI</sequence>
<evidence type="ECO:0000313" key="2">
    <source>
        <dbReference type="Proteomes" id="UP000298285"/>
    </source>
</evidence>
<gene>
    <name evidence="1" type="ORF">E4T88_00505</name>
</gene>
<protein>
    <submittedName>
        <fullName evidence="1">Uncharacterized protein</fullName>
    </submittedName>
</protein>
<comment type="caution">
    <text evidence="1">The sequence shown here is derived from an EMBL/GenBank/DDBJ whole genome shotgun (WGS) entry which is preliminary data.</text>
</comment>
<accession>A0A4Y9IQ76</accession>
<dbReference type="Proteomes" id="UP000298285">
    <property type="component" value="Unassembled WGS sequence"/>
</dbReference>
<dbReference type="EMBL" id="SPPK01000001">
    <property type="protein sequence ID" value="TFU90491.1"/>
    <property type="molecule type" value="Genomic_DNA"/>
</dbReference>